<dbReference type="PROSITE" id="PS50005">
    <property type="entry name" value="TPR"/>
    <property type="match status" value="2"/>
</dbReference>
<dbReference type="AlphaFoldDB" id="A0A819EC16"/>
<dbReference type="Gene3D" id="1.25.40.10">
    <property type="entry name" value="Tetratricopeptide repeat domain"/>
    <property type="match status" value="1"/>
</dbReference>
<sequence length="427" mass="48778">MSAITQKSQTTKVAHGGVYLQGSTKKSYPKIHLDIPKGDESRKWSIYLYILTECLDHATYYIHPKKAIFDSSFNNLNQEDGVENDNCLCNPHVVKLTEHDIINKTFEIKVKVITRKNQYPKKNLRLTKFHTEEPFQNVHRQSPCITETFDDFRGNLTNFHLACVLIRDNETYGLCISDLVTTDQSGNVFRIESVEKLNDQVWYCKLCINSNDESELAKMFQHYETEIGTSLTYLSLGVYLNKIGRKDMAVQYYKTLLAVETDFGIISSIHNNLATIDGNGKYFVNAQDYWNQASNIHKVDTSKTYTPSLKQKAQVIMADLVTDTSPIINYYNLACIYRVTGRFDEALNACDQALSLKTAAFDPINISRVHSARGSVYFSQENYEDALKSYRMALDIALLHLSTADALIDQYLNNVRLLNNKINEKQS</sequence>
<reference evidence="4" key="1">
    <citation type="submission" date="2021-02" db="EMBL/GenBank/DDBJ databases">
        <authorList>
            <person name="Nowell W R."/>
        </authorList>
    </citation>
    <scope>NUCLEOTIDE SEQUENCE</scope>
</reference>
<protein>
    <submittedName>
        <fullName evidence="4">Uncharacterized protein</fullName>
    </submittedName>
</protein>
<evidence type="ECO:0000256" key="3">
    <source>
        <dbReference type="PROSITE-ProRule" id="PRU00339"/>
    </source>
</evidence>
<dbReference type="InterPro" id="IPR011990">
    <property type="entry name" value="TPR-like_helical_dom_sf"/>
</dbReference>
<dbReference type="SUPFAM" id="SSF48452">
    <property type="entry name" value="TPR-like"/>
    <property type="match status" value="1"/>
</dbReference>
<comment type="caution">
    <text evidence="4">The sequence shown here is derived from an EMBL/GenBank/DDBJ whole genome shotgun (WGS) entry which is preliminary data.</text>
</comment>
<dbReference type="PANTHER" id="PTHR45641">
    <property type="entry name" value="TETRATRICOPEPTIDE REPEAT PROTEIN (AFU_ORTHOLOGUE AFUA_6G03870)"/>
    <property type="match status" value="1"/>
</dbReference>
<keyword evidence="1" id="KW-0677">Repeat</keyword>
<proteinExistence type="predicted"/>
<dbReference type="SMART" id="SM00028">
    <property type="entry name" value="TPR"/>
    <property type="match status" value="3"/>
</dbReference>
<organism evidence="4 5">
    <name type="scientific">Adineta steineri</name>
    <dbReference type="NCBI Taxonomy" id="433720"/>
    <lineage>
        <taxon>Eukaryota</taxon>
        <taxon>Metazoa</taxon>
        <taxon>Spiralia</taxon>
        <taxon>Gnathifera</taxon>
        <taxon>Rotifera</taxon>
        <taxon>Eurotatoria</taxon>
        <taxon>Bdelloidea</taxon>
        <taxon>Adinetida</taxon>
        <taxon>Adinetidae</taxon>
        <taxon>Adineta</taxon>
    </lineage>
</organism>
<dbReference type="Proteomes" id="UP000663868">
    <property type="component" value="Unassembled WGS sequence"/>
</dbReference>
<dbReference type="InterPro" id="IPR019734">
    <property type="entry name" value="TPR_rpt"/>
</dbReference>
<feature type="repeat" description="TPR" evidence="3">
    <location>
        <begin position="367"/>
        <end position="400"/>
    </location>
</feature>
<dbReference type="EMBL" id="CAJOBB010001374">
    <property type="protein sequence ID" value="CAF3848192.1"/>
    <property type="molecule type" value="Genomic_DNA"/>
</dbReference>
<evidence type="ECO:0000313" key="5">
    <source>
        <dbReference type="Proteomes" id="UP000663868"/>
    </source>
</evidence>
<dbReference type="Pfam" id="PF13424">
    <property type="entry name" value="TPR_12"/>
    <property type="match status" value="1"/>
</dbReference>
<evidence type="ECO:0000256" key="2">
    <source>
        <dbReference type="ARBA" id="ARBA00022803"/>
    </source>
</evidence>
<evidence type="ECO:0000313" key="4">
    <source>
        <dbReference type="EMBL" id="CAF3848192.1"/>
    </source>
</evidence>
<name>A0A819EC16_9BILA</name>
<accession>A0A819EC16</accession>
<dbReference type="PANTHER" id="PTHR45641:SF19">
    <property type="entry name" value="NEPHROCYSTIN-3"/>
    <property type="match status" value="1"/>
</dbReference>
<evidence type="ECO:0000256" key="1">
    <source>
        <dbReference type="ARBA" id="ARBA00022737"/>
    </source>
</evidence>
<feature type="repeat" description="TPR" evidence="3">
    <location>
        <begin position="327"/>
        <end position="360"/>
    </location>
</feature>
<keyword evidence="2 3" id="KW-0802">TPR repeat</keyword>
<gene>
    <name evidence="4" type="ORF">KXQ929_LOCUS19938</name>
</gene>